<protein>
    <recommendedName>
        <fullName evidence="2">HAM1-like N-terminal domain-containing protein</fullName>
    </recommendedName>
</protein>
<dbReference type="InterPro" id="IPR045967">
    <property type="entry name" value="HAM1-like_N"/>
</dbReference>
<organism evidence="3 4">
    <name type="scientific">Antrodiella citrinella</name>
    <dbReference type="NCBI Taxonomy" id="2447956"/>
    <lineage>
        <taxon>Eukaryota</taxon>
        <taxon>Fungi</taxon>
        <taxon>Dikarya</taxon>
        <taxon>Basidiomycota</taxon>
        <taxon>Agaricomycotina</taxon>
        <taxon>Agaricomycetes</taxon>
        <taxon>Polyporales</taxon>
        <taxon>Steccherinaceae</taxon>
        <taxon>Antrodiella</taxon>
    </lineage>
</organism>
<dbReference type="OrthoDB" id="5407957at2759"/>
<evidence type="ECO:0000313" key="3">
    <source>
        <dbReference type="EMBL" id="THH15774.1"/>
    </source>
</evidence>
<proteinExistence type="predicted"/>
<evidence type="ECO:0000313" key="4">
    <source>
        <dbReference type="Proteomes" id="UP000308730"/>
    </source>
</evidence>
<dbReference type="PANTHER" id="PTHR31138">
    <property type="entry name" value="CHROMOSOME 19, WHOLE GENOME SHOTGUN SEQUENCE"/>
    <property type="match status" value="1"/>
</dbReference>
<reference evidence="3 4" key="1">
    <citation type="submission" date="2019-02" db="EMBL/GenBank/DDBJ databases">
        <title>Genome sequencing of the rare red list fungi Antrodiella citrinella (Flaviporus citrinellus).</title>
        <authorList>
            <person name="Buettner E."/>
            <person name="Kellner H."/>
        </authorList>
    </citation>
    <scope>NUCLEOTIDE SEQUENCE [LARGE SCALE GENOMIC DNA]</scope>
    <source>
        <strain evidence="3 4">DSM 108506</strain>
    </source>
</reference>
<name>A0A4S4LTK8_9APHY</name>
<comment type="caution">
    <text evidence="3">The sequence shown here is derived from an EMBL/GenBank/DDBJ whole genome shotgun (WGS) entry which is preliminary data.</text>
</comment>
<feature type="domain" description="HAM1-like N-terminal" evidence="2">
    <location>
        <begin position="28"/>
        <end position="237"/>
    </location>
</feature>
<dbReference type="AlphaFoldDB" id="A0A4S4LTK8"/>
<dbReference type="EMBL" id="SGPM01000789">
    <property type="protein sequence ID" value="THH15774.1"/>
    <property type="molecule type" value="Genomic_DNA"/>
</dbReference>
<dbReference type="Proteomes" id="UP000308730">
    <property type="component" value="Unassembled WGS sequence"/>
</dbReference>
<keyword evidence="4" id="KW-1185">Reference proteome</keyword>
<sequence>MISKSQGSALYAVLWDIANIPASASDSLDADVRVFFVSLGRWVDTALNDPAYAISVSGRREIEGLYDQARTFMSQSSRSDALAWVRDLHVLIREIEAFTAAIENDKTTRKFFTALDSLTDALSAFSPRTAARHTLRHLQTDTARWLVPHLLRAARAVPVPRVEYASQRVHATVDALFLADGVDVDLVPDRVRVTTTKTVSVDLRDHSEVGVRGATRSVSLHVDGVRFAVRDVGYSVRYTPPLWFGCGMLGYINEGYISVEVGSEGEGGVSIDVDVDMDVHPSFSGSSLEDEDEEQQQPEPKPKPLFTISSVHLTIPHLRLTTHDTRHPIMNALLGKLARPLVVWYLTRQVYALGDALGRVLVEAYLRAALTVYQTSAPPDELMKEDQDTEGETHVTPRGVVHTTAHPPTALAVGFGAQVLPENTDPGSHVTQPGMGDVLEDVVDAARRGLEGQADVGCTCCEGGQEGWRSGAFDW</sequence>
<feature type="region of interest" description="Disordered" evidence="1">
    <location>
        <begin position="282"/>
        <end position="306"/>
    </location>
</feature>
<evidence type="ECO:0000256" key="1">
    <source>
        <dbReference type="SAM" id="MobiDB-lite"/>
    </source>
</evidence>
<gene>
    <name evidence="3" type="ORF">EUX98_g9411</name>
</gene>
<accession>A0A4S4LTK8</accession>
<evidence type="ECO:0000259" key="2">
    <source>
        <dbReference type="Pfam" id="PF19343"/>
    </source>
</evidence>
<dbReference type="PANTHER" id="PTHR31138:SF1">
    <property type="entry name" value="PDZ DOMAIN-CONTAINING PROTEIN"/>
    <property type="match status" value="1"/>
</dbReference>
<dbReference type="Pfam" id="PF19343">
    <property type="entry name" value="HAM1_N"/>
    <property type="match status" value="1"/>
</dbReference>